<gene>
    <name evidence="1" type="ORF">HRbin22_00408</name>
</gene>
<reference evidence="2" key="1">
    <citation type="submission" date="2017-09" db="EMBL/GenBank/DDBJ databases">
        <title>Metaegenomics of thermophilic ammonia-oxidizing enrichment culture.</title>
        <authorList>
            <person name="Kato S."/>
            <person name="Suzuki K."/>
        </authorList>
    </citation>
    <scope>NUCLEOTIDE SEQUENCE [LARGE SCALE GENOMIC DNA]</scope>
</reference>
<name>A0A2H5Y401_9CHLR</name>
<proteinExistence type="predicted"/>
<dbReference type="EMBL" id="BEHY01000005">
    <property type="protein sequence ID" value="GBD08175.1"/>
    <property type="molecule type" value="Genomic_DNA"/>
</dbReference>
<protein>
    <submittedName>
        <fullName evidence="1">Uncharacterized protein</fullName>
    </submittedName>
</protein>
<accession>A0A2H5Y401</accession>
<evidence type="ECO:0000313" key="2">
    <source>
        <dbReference type="Proteomes" id="UP000236642"/>
    </source>
</evidence>
<comment type="caution">
    <text evidence="1">The sequence shown here is derived from an EMBL/GenBank/DDBJ whole genome shotgun (WGS) entry which is preliminary data.</text>
</comment>
<evidence type="ECO:0000313" key="1">
    <source>
        <dbReference type="EMBL" id="GBD08175.1"/>
    </source>
</evidence>
<dbReference type="Proteomes" id="UP000236642">
    <property type="component" value="Unassembled WGS sequence"/>
</dbReference>
<sequence>MPGASPPSGAPPRASNLAIRFFQADRATIRPGEAFTLTWESTGAVQAWLYPVVGGRLTQGVPVSPTGSQILTAPADLRQPLEYMLFVFDSSEAWISRGLRLPLRACPAEWFFPNAPAECPSGPPQASFAAYQPFEHGHMIWIQARDEIFVLFEDGSVHRWRVFVDLFEEGMPESDPALTPPPGRFQPVRGFGLLWRSDPEVQARLGWALRPEQGFTTRIQGTARERYNTLFIQAPDGGIWRLDSEGYGWSYHPPGS</sequence>
<organism evidence="1 2">
    <name type="scientific">Candidatus Thermoflexus japonica</name>
    <dbReference type="NCBI Taxonomy" id="2035417"/>
    <lineage>
        <taxon>Bacteria</taxon>
        <taxon>Bacillati</taxon>
        <taxon>Chloroflexota</taxon>
        <taxon>Thermoflexia</taxon>
        <taxon>Thermoflexales</taxon>
        <taxon>Thermoflexaceae</taxon>
        <taxon>Thermoflexus</taxon>
    </lineage>
</organism>
<dbReference type="AlphaFoldDB" id="A0A2H5Y401"/>